<dbReference type="EMBL" id="JANFNH010000001">
    <property type="protein sequence ID" value="MCQ4040847.1"/>
    <property type="molecule type" value="Genomic_DNA"/>
</dbReference>
<sequence>MATNGYSPATDGVPGKHGPIPTLVYVCEPDSATAEQLAELCRIHAAHRAWWVVDTVIEPTPDAPLQQREGWQRVKAALDRGSVDIVITWSPVSVASGLAEFQVLQAEFRVNEAVLVAVTGIPDPPPPQHSPAD</sequence>
<organism evidence="1 2">
    <name type="scientific">Streptantibioticus rubrisoli</name>
    <dbReference type="NCBI Taxonomy" id="1387313"/>
    <lineage>
        <taxon>Bacteria</taxon>
        <taxon>Bacillati</taxon>
        <taxon>Actinomycetota</taxon>
        <taxon>Actinomycetes</taxon>
        <taxon>Kitasatosporales</taxon>
        <taxon>Streptomycetaceae</taxon>
        <taxon>Streptantibioticus</taxon>
    </lineage>
</organism>
<dbReference type="RefSeq" id="WP_255924783.1">
    <property type="nucleotide sequence ID" value="NZ_JANFNH010000001.1"/>
</dbReference>
<comment type="caution">
    <text evidence="1">The sequence shown here is derived from an EMBL/GenBank/DDBJ whole genome shotgun (WGS) entry which is preliminary data.</text>
</comment>
<reference evidence="1 2" key="1">
    <citation type="submission" date="2022-06" db="EMBL/GenBank/DDBJ databases">
        <title>Draft genome sequence of type strain Streptomyces rubrisoli DSM 42083.</title>
        <authorList>
            <person name="Duangmal K."/>
            <person name="Klaysubun C."/>
        </authorList>
    </citation>
    <scope>NUCLEOTIDE SEQUENCE [LARGE SCALE GENOMIC DNA]</scope>
    <source>
        <strain evidence="1 2">DSM 42083</strain>
    </source>
</reference>
<evidence type="ECO:0000313" key="1">
    <source>
        <dbReference type="EMBL" id="MCQ4040847.1"/>
    </source>
</evidence>
<evidence type="ECO:0008006" key="3">
    <source>
        <dbReference type="Google" id="ProtNLM"/>
    </source>
</evidence>
<protein>
    <recommendedName>
        <fullName evidence="3">Resolvase/invertase-type recombinase catalytic domain-containing protein</fullName>
    </recommendedName>
</protein>
<name>A0ABT1P680_9ACTN</name>
<accession>A0ABT1P680</accession>
<dbReference type="Proteomes" id="UP001206206">
    <property type="component" value="Unassembled WGS sequence"/>
</dbReference>
<keyword evidence="2" id="KW-1185">Reference proteome</keyword>
<proteinExistence type="predicted"/>
<gene>
    <name evidence="1" type="ORF">NON19_02100</name>
</gene>
<evidence type="ECO:0000313" key="2">
    <source>
        <dbReference type="Proteomes" id="UP001206206"/>
    </source>
</evidence>